<evidence type="ECO:0000256" key="1">
    <source>
        <dbReference type="SAM" id="MobiDB-lite"/>
    </source>
</evidence>
<reference evidence="3 4" key="1">
    <citation type="submission" date="2019-08" db="EMBL/GenBank/DDBJ databases">
        <authorList>
            <person name="Toschakov S.V."/>
        </authorList>
    </citation>
    <scope>NUCLEOTIDE SEQUENCE [LARGE SCALE GENOMIC DNA]</scope>
    <source>
        <strain evidence="3 4">3753O</strain>
    </source>
</reference>
<dbReference type="Proteomes" id="UP000326331">
    <property type="component" value="Chromosome"/>
</dbReference>
<dbReference type="EMBL" id="CP042829">
    <property type="protein sequence ID" value="QFG02463.1"/>
    <property type="molecule type" value="Genomic_DNA"/>
</dbReference>
<feature type="signal peptide" evidence="2">
    <location>
        <begin position="1"/>
        <end position="19"/>
    </location>
</feature>
<proteinExistence type="predicted"/>
<evidence type="ECO:0000313" key="4">
    <source>
        <dbReference type="Proteomes" id="UP000326331"/>
    </source>
</evidence>
<evidence type="ECO:0000256" key="2">
    <source>
        <dbReference type="SAM" id="SignalP"/>
    </source>
</evidence>
<feature type="compositionally biased region" description="Basic and acidic residues" evidence="1">
    <location>
        <begin position="74"/>
        <end position="91"/>
    </location>
</feature>
<feature type="chain" id="PRO_5045737037" evidence="2">
    <location>
        <begin position="20"/>
        <end position="91"/>
    </location>
</feature>
<reference evidence="3 4" key="2">
    <citation type="submission" date="2019-10" db="EMBL/GenBank/DDBJ databases">
        <title>Thermopilla bonchosmolovskayae gen. nov., sp. nov., a moderately thermophilic Chloroflexi bacterium from a Chukotka hot spring (Arctic, Russia), representing a novel classis Thermopillaia, which include previously uncultivated lineage OLB14.</title>
        <authorList>
            <person name="Kochetkova T.V."/>
            <person name="Zayulina K.S."/>
            <person name="Zhigarkov V.S."/>
            <person name="Minaev N.V."/>
            <person name="Novikov A."/>
            <person name="Toshchakov S.V."/>
            <person name="Elcheninov A.G."/>
            <person name="Kublanov I.V."/>
        </authorList>
    </citation>
    <scope>NUCLEOTIDE SEQUENCE [LARGE SCALE GENOMIC DNA]</scope>
    <source>
        <strain evidence="3 4">3753O</strain>
    </source>
</reference>
<keyword evidence="2" id="KW-0732">Signal</keyword>
<evidence type="ECO:0000313" key="3">
    <source>
        <dbReference type="EMBL" id="QFG02463.1"/>
    </source>
</evidence>
<organism evidence="3 4">
    <name type="scientific">Tepidiforma bonchosmolovskayae</name>
    <dbReference type="NCBI Taxonomy" id="2601677"/>
    <lineage>
        <taxon>Bacteria</taxon>
        <taxon>Bacillati</taxon>
        <taxon>Chloroflexota</taxon>
        <taxon>Tepidiformia</taxon>
        <taxon>Tepidiformales</taxon>
        <taxon>Tepidiformaceae</taxon>
        <taxon>Tepidiforma</taxon>
    </lineage>
</organism>
<protein>
    <submittedName>
        <fullName evidence="3">Uncharacterized protein</fullName>
    </submittedName>
</protein>
<sequence>MNRIASIVTAAVTTGLSVAVLGTVAASQGIIDVGGSSDDHEAVVSSTDASALSAEPAVYRGDDDRSGYAKQRKKDKEHEEHEHEEHEHDDD</sequence>
<dbReference type="RefSeq" id="WP_158066392.1">
    <property type="nucleotide sequence ID" value="NZ_CP042829.1"/>
</dbReference>
<feature type="region of interest" description="Disordered" evidence="1">
    <location>
        <begin position="37"/>
        <end position="91"/>
    </location>
</feature>
<accession>A0ABX6C1A1</accession>
<name>A0ABX6C1A1_9CHLR</name>
<keyword evidence="4" id="KW-1185">Reference proteome</keyword>
<gene>
    <name evidence="3" type="ORF">Tbon_03865</name>
</gene>